<feature type="transmembrane region" description="Helical" evidence="6">
    <location>
        <begin position="36"/>
        <end position="54"/>
    </location>
</feature>
<evidence type="ECO:0000256" key="5">
    <source>
        <dbReference type="SAM" id="MobiDB-lite"/>
    </source>
</evidence>
<feature type="transmembrane region" description="Helical" evidence="6">
    <location>
        <begin position="61"/>
        <end position="84"/>
    </location>
</feature>
<keyword evidence="3 6" id="KW-1133">Transmembrane helix</keyword>
<keyword evidence="2 6" id="KW-0812">Transmembrane</keyword>
<feature type="compositionally biased region" description="Polar residues" evidence="5">
    <location>
        <begin position="140"/>
        <end position="156"/>
    </location>
</feature>
<reference evidence="7" key="1">
    <citation type="submission" date="2016-12" db="EMBL/GenBank/DDBJ databases">
        <title>An insight into the sialome and mialome of the sand fly, Nyssomyia neivai.</title>
        <authorList>
            <person name="Sebastian V."/>
            <person name="Goulart T.M."/>
            <person name="Oliveira W."/>
            <person name="Calvo E."/>
            <person name="Oliveira L.F."/>
            <person name="Pinto M.C."/>
            <person name="Rosselino A.M."/>
            <person name="Ribeiro J.M."/>
        </authorList>
    </citation>
    <scope>NUCLEOTIDE SEQUENCE</scope>
</reference>
<dbReference type="PANTHER" id="PTHR16521:SF3">
    <property type="entry name" value="TYPE-1 ANGIOTENSIN II RECEPTOR-ASSOCIATED PROTEIN"/>
    <property type="match status" value="1"/>
</dbReference>
<dbReference type="Pfam" id="PF06396">
    <property type="entry name" value="AGTRAP"/>
    <property type="match status" value="1"/>
</dbReference>
<dbReference type="AlphaFoldDB" id="A0A1L8DKD8"/>
<accession>A0A1L8DKD8</accession>
<dbReference type="GO" id="GO:0038166">
    <property type="term" value="P:angiotensin-activated signaling pathway"/>
    <property type="evidence" value="ECO:0007669"/>
    <property type="project" value="InterPro"/>
</dbReference>
<dbReference type="GO" id="GO:0005886">
    <property type="term" value="C:plasma membrane"/>
    <property type="evidence" value="ECO:0007669"/>
    <property type="project" value="TreeGrafter"/>
</dbReference>
<name>A0A1L8DKD8_9DIPT</name>
<sequence>MDFRAIMSSSFVRVKLVTFVHLTLLSNAMLSNWSPQAYIFYNVFFMVSLFWSLHSKESVDAVYMATLIDAVSFILDLICIIGYFSAHTPWSVTFAIINLVVRPFSTLLLQRELTERGGSLNPAAIFPTTEQRSYEDIDRTTNQSVPTNQPPTTVTF</sequence>
<proteinExistence type="predicted"/>
<dbReference type="SMART" id="SM00805">
    <property type="entry name" value="AGTRAP"/>
    <property type="match status" value="1"/>
</dbReference>
<keyword evidence="7" id="KW-0675">Receptor</keyword>
<keyword evidence="4 6" id="KW-0472">Membrane</keyword>
<evidence type="ECO:0000256" key="3">
    <source>
        <dbReference type="ARBA" id="ARBA00022989"/>
    </source>
</evidence>
<feature type="region of interest" description="Disordered" evidence="5">
    <location>
        <begin position="132"/>
        <end position="156"/>
    </location>
</feature>
<evidence type="ECO:0000256" key="1">
    <source>
        <dbReference type="ARBA" id="ARBA00004141"/>
    </source>
</evidence>
<organism evidence="7">
    <name type="scientific">Nyssomyia neivai</name>
    <dbReference type="NCBI Taxonomy" id="330878"/>
    <lineage>
        <taxon>Eukaryota</taxon>
        <taxon>Metazoa</taxon>
        <taxon>Ecdysozoa</taxon>
        <taxon>Arthropoda</taxon>
        <taxon>Hexapoda</taxon>
        <taxon>Insecta</taxon>
        <taxon>Pterygota</taxon>
        <taxon>Neoptera</taxon>
        <taxon>Endopterygota</taxon>
        <taxon>Diptera</taxon>
        <taxon>Nematocera</taxon>
        <taxon>Psychodoidea</taxon>
        <taxon>Psychodidae</taxon>
        <taxon>Nyssomyia</taxon>
    </lineage>
</organism>
<dbReference type="PANTHER" id="PTHR16521">
    <property type="entry name" value="TYPE-1 ANGIOTENSIN II RECEPTOR-ASSOCIATED PROTEIN"/>
    <property type="match status" value="1"/>
</dbReference>
<dbReference type="EMBL" id="GFDF01007274">
    <property type="protein sequence ID" value="JAV06810.1"/>
    <property type="molecule type" value="Transcribed_RNA"/>
</dbReference>
<evidence type="ECO:0000256" key="2">
    <source>
        <dbReference type="ARBA" id="ARBA00022692"/>
    </source>
</evidence>
<evidence type="ECO:0000313" key="7">
    <source>
        <dbReference type="EMBL" id="JAV06810.1"/>
    </source>
</evidence>
<evidence type="ECO:0000256" key="6">
    <source>
        <dbReference type="SAM" id="Phobius"/>
    </source>
</evidence>
<dbReference type="InterPro" id="IPR009436">
    <property type="entry name" value="AGTRAP"/>
</dbReference>
<evidence type="ECO:0000256" key="4">
    <source>
        <dbReference type="ARBA" id="ARBA00023136"/>
    </source>
</evidence>
<protein>
    <submittedName>
        <fullName evidence="7">Putative angiotensin 2 type i receptor-associated protein</fullName>
    </submittedName>
</protein>
<comment type="subcellular location">
    <subcellularLocation>
        <location evidence="1">Membrane</location>
        <topology evidence="1">Multi-pass membrane protein</topology>
    </subcellularLocation>
</comment>